<evidence type="ECO:0000256" key="1">
    <source>
        <dbReference type="SAM" id="Phobius"/>
    </source>
</evidence>
<protein>
    <recommendedName>
        <fullName evidence="2">AB hydrolase-1 domain-containing protein</fullName>
    </recommendedName>
</protein>
<dbReference type="InterPro" id="IPR029058">
    <property type="entry name" value="AB_hydrolase_fold"/>
</dbReference>
<gene>
    <name evidence="3" type="ORF">HMPREF1541_04905</name>
</gene>
<evidence type="ECO:0000313" key="4">
    <source>
        <dbReference type="Proteomes" id="UP000030752"/>
    </source>
</evidence>
<dbReference type="STRING" id="1220924.W2RXX0"/>
<reference evidence="3 4" key="1">
    <citation type="submission" date="2013-03" db="EMBL/GenBank/DDBJ databases">
        <title>The Genome Sequence of Phialophora europaea CBS 101466.</title>
        <authorList>
            <consortium name="The Broad Institute Genomics Platform"/>
            <person name="Cuomo C."/>
            <person name="de Hoog S."/>
            <person name="Gorbushina A."/>
            <person name="Walker B."/>
            <person name="Young S.K."/>
            <person name="Zeng Q."/>
            <person name="Gargeya S."/>
            <person name="Fitzgerald M."/>
            <person name="Haas B."/>
            <person name="Abouelleil A."/>
            <person name="Allen A.W."/>
            <person name="Alvarado L."/>
            <person name="Arachchi H.M."/>
            <person name="Berlin A.M."/>
            <person name="Chapman S.B."/>
            <person name="Gainer-Dewar J."/>
            <person name="Goldberg J."/>
            <person name="Griggs A."/>
            <person name="Gujja S."/>
            <person name="Hansen M."/>
            <person name="Howarth C."/>
            <person name="Imamovic A."/>
            <person name="Ireland A."/>
            <person name="Larimer J."/>
            <person name="McCowan C."/>
            <person name="Murphy C."/>
            <person name="Pearson M."/>
            <person name="Poon T.W."/>
            <person name="Priest M."/>
            <person name="Roberts A."/>
            <person name="Saif S."/>
            <person name="Shea T."/>
            <person name="Sisk P."/>
            <person name="Sykes S."/>
            <person name="Wortman J."/>
            <person name="Nusbaum C."/>
            <person name="Birren B."/>
        </authorList>
    </citation>
    <scope>NUCLEOTIDE SEQUENCE [LARGE SCALE GENOMIC DNA]</scope>
    <source>
        <strain evidence="3 4">CBS 101466</strain>
    </source>
</reference>
<evidence type="ECO:0000313" key="3">
    <source>
        <dbReference type="EMBL" id="ETN40628.1"/>
    </source>
</evidence>
<keyword evidence="1" id="KW-0812">Transmembrane</keyword>
<dbReference type="Gene3D" id="3.40.50.1820">
    <property type="entry name" value="alpha/beta hydrolase"/>
    <property type="match status" value="1"/>
</dbReference>
<dbReference type="Proteomes" id="UP000030752">
    <property type="component" value="Unassembled WGS sequence"/>
</dbReference>
<dbReference type="InterPro" id="IPR000073">
    <property type="entry name" value="AB_hydrolase_1"/>
</dbReference>
<dbReference type="EMBL" id="KB822720">
    <property type="protein sequence ID" value="ETN40628.1"/>
    <property type="molecule type" value="Genomic_DNA"/>
</dbReference>
<keyword evidence="1" id="KW-0472">Membrane</keyword>
<proteinExistence type="predicted"/>
<keyword evidence="4" id="KW-1185">Reference proteome</keyword>
<evidence type="ECO:0000259" key="2">
    <source>
        <dbReference type="Pfam" id="PF00561"/>
    </source>
</evidence>
<accession>W2RXX0</accession>
<keyword evidence="1" id="KW-1133">Transmembrane helix</keyword>
<dbReference type="HOGENOM" id="CLU_046024_0_0_1"/>
<dbReference type="PANTHER" id="PTHR43329">
    <property type="entry name" value="EPOXIDE HYDROLASE"/>
    <property type="match status" value="1"/>
</dbReference>
<dbReference type="OrthoDB" id="6431331at2759"/>
<sequence>MAQSAFHRLLGGFAFYSVALFTYALLFFLSIRNGSFFREASEKDENDLALERDRYWNLSKQPFPGFDHHFHTLRNGRKLHYVCNKEQKPQSGNLMILIHGFPDSFVLWKGLLQEPAVPLTEATWVAVDLPGYGGSDSFDKYDVAVLEALAEFIVAMRDTFLTIDGDGVPQASTYIVAHDWGAVLSFRLASEAPSLADRFILTNGPHVALSFANRDRIAHSSEKIFKQFRRSPWQNFGCLGKSLKALSPLFIQALMFGYIASFHLPVQMVKYLGTGGNLAFIRGCHSVQRGSKKIELYIAEALAGTLGPGPQECKVTSAQATNGSNQGYGESVLQRAKSPAIAFWHQTCYYRDGASYKPWTKSLETIADLYALDSAASESSSPARRRSSSSASSGLFTPQITGLLHAPATVLWGLKDRACGKQICLDGMGDYLAKDSEIVLLPRSGHWTPLEPDSRVALARVVGMYAESQENAVARASVTKFVGEVYEGAVQVTKK</sequence>
<dbReference type="VEuPathDB" id="FungiDB:HMPREF1541_04905"/>
<dbReference type="RefSeq" id="XP_008717471.1">
    <property type="nucleotide sequence ID" value="XM_008719249.1"/>
</dbReference>
<feature type="domain" description="AB hydrolase-1" evidence="2">
    <location>
        <begin position="94"/>
        <end position="216"/>
    </location>
</feature>
<dbReference type="GeneID" id="19972244"/>
<dbReference type="AlphaFoldDB" id="W2RXX0"/>
<name>W2RXX0_CYPE1</name>
<dbReference type="Pfam" id="PF00561">
    <property type="entry name" value="Abhydrolase_1"/>
    <property type="match status" value="1"/>
</dbReference>
<dbReference type="SUPFAM" id="SSF53474">
    <property type="entry name" value="alpha/beta-Hydrolases"/>
    <property type="match status" value="1"/>
</dbReference>
<dbReference type="InParanoid" id="W2RXX0"/>
<dbReference type="eggNOG" id="KOG4178">
    <property type="taxonomic scope" value="Eukaryota"/>
</dbReference>
<organism evidence="3 4">
    <name type="scientific">Cyphellophora europaea (strain CBS 101466)</name>
    <name type="common">Phialophora europaea</name>
    <dbReference type="NCBI Taxonomy" id="1220924"/>
    <lineage>
        <taxon>Eukaryota</taxon>
        <taxon>Fungi</taxon>
        <taxon>Dikarya</taxon>
        <taxon>Ascomycota</taxon>
        <taxon>Pezizomycotina</taxon>
        <taxon>Eurotiomycetes</taxon>
        <taxon>Chaetothyriomycetidae</taxon>
        <taxon>Chaetothyriales</taxon>
        <taxon>Cyphellophoraceae</taxon>
        <taxon>Cyphellophora</taxon>
    </lineage>
</organism>
<feature type="transmembrane region" description="Helical" evidence="1">
    <location>
        <begin position="6"/>
        <end position="29"/>
    </location>
</feature>